<comment type="caution">
    <text evidence="2">The sequence shown here is derived from an EMBL/GenBank/DDBJ whole genome shotgun (WGS) entry which is preliminary data.</text>
</comment>
<evidence type="ECO:0000313" key="2">
    <source>
        <dbReference type="EMBL" id="RYR57384.1"/>
    </source>
</evidence>
<keyword evidence="1" id="KW-1133">Transmembrane helix</keyword>
<accession>A0A445D2X7</accession>
<name>A0A445D2X7_ARAHY</name>
<keyword evidence="1" id="KW-0812">Transmembrane</keyword>
<dbReference type="Proteomes" id="UP000289738">
    <property type="component" value="Chromosome A05"/>
</dbReference>
<proteinExistence type="predicted"/>
<gene>
    <name evidence="2" type="ORF">Ahy_A05g023118</name>
</gene>
<keyword evidence="1" id="KW-0472">Membrane</keyword>
<keyword evidence="3" id="KW-1185">Reference proteome</keyword>
<organism evidence="2 3">
    <name type="scientific">Arachis hypogaea</name>
    <name type="common">Peanut</name>
    <dbReference type="NCBI Taxonomy" id="3818"/>
    <lineage>
        <taxon>Eukaryota</taxon>
        <taxon>Viridiplantae</taxon>
        <taxon>Streptophyta</taxon>
        <taxon>Embryophyta</taxon>
        <taxon>Tracheophyta</taxon>
        <taxon>Spermatophyta</taxon>
        <taxon>Magnoliopsida</taxon>
        <taxon>eudicotyledons</taxon>
        <taxon>Gunneridae</taxon>
        <taxon>Pentapetalae</taxon>
        <taxon>rosids</taxon>
        <taxon>fabids</taxon>
        <taxon>Fabales</taxon>
        <taxon>Fabaceae</taxon>
        <taxon>Papilionoideae</taxon>
        <taxon>50 kb inversion clade</taxon>
        <taxon>dalbergioids sensu lato</taxon>
        <taxon>Dalbergieae</taxon>
        <taxon>Pterocarpus clade</taxon>
        <taxon>Arachis</taxon>
    </lineage>
</organism>
<sequence length="265" mass="29795">MQPILPSKVPNNKSNRLVLLEPEPLRSHGHRHEIRLLKEAQILSNSRTSFLANITKVLVECLHSIFSSKSTLLIPSIRNLIQTMPARMDLDTVFAISKFFVTIPAASPYLVLLALIIASSIVLFQFSIHYCNSNSVQRKHKAVTCVTYLNFISDITGPNISSCAISMEIFDNMMVSCLVFPKKADSNIQYSFLEITFTLTSEKIVGSILYSLTNDECKGQKDHQQPKLLLSLPTSSQIHHISLPEQTHVNLQHISHPEIKTRTKC</sequence>
<protein>
    <submittedName>
        <fullName evidence="2">Uncharacterized protein</fullName>
    </submittedName>
</protein>
<evidence type="ECO:0000256" key="1">
    <source>
        <dbReference type="SAM" id="Phobius"/>
    </source>
</evidence>
<feature type="transmembrane region" description="Helical" evidence="1">
    <location>
        <begin position="109"/>
        <end position="131"/>
    </location>
</feature>
<dbReference type="AlphaFoldDB" id="A0A445D2X7"/>
<evidence type="ECO:0000313" key="3">
    <source>
        <dbReference type="Proteomes" id="UP000289738"/>
    </source>
</evidence>
<dbReference type="EMBL" id="SDMP01000005">
    <property type="protein sequence ID" value="RYR57384.1"/>
    <property type="molecule type" value="Genomic_DNA"/>
</dbReference>
<reference evidence="2 3" key="1">
    <citation type="submission" date="2019-01" db="EMBL/GenBank/DDBJ databases">
        <title>Sequencing of cultivated peanut Arachis hypogaea provides insights into genome evolution and oil improvement.</title>
        <authorList>
            <person name="Chen X."/>
        </authorList>
    </citation>
    <scope>NUCLEOTIDE SEQUENCE [LARGE SCALE GENOMIC DNA]</scope>
    <source>
        <strain evidence="3">cv. Fuhuasheng</strain>
        <tissue evidence="2">Leaves</tissue>
    </source>
</reference>